<reference evidence="3 4" key="1">
    <citation type="submission" date="2009-01" db="EMBL/GenBank/DDBJ databases">
        <title>Complete sequence of Geobacter sp. FRC-32.</title>
        <authorList>
            <consortium name="US DOE Joint Genome Institute"/>
            <person name="Lucas S."/>
            <person name="Copeland A."/>
            <person name="Lapidus A."/>
            <person name="Glavina del Rio T."/>
            <person name="Dalin E."/>
            <person name="Tice H."/>
            <person name="Bruce D."/>
            <person name="Goodwin L."/>
            <person name="Pitluck S."/>
            <person name="Saunders E."/>
            <person name="Brettin T."/>
            <person name="Detter J.C."/>
            <person name="Han C."/>
            <person name="Larimer F."/>
            <person name="Land M."/>
            <person name="Hauser L."/>
            <person name="Kyrpides N."/>
            <person name="Ovchinnikova G."/>
            <person name="Kostka J."/>
            <person name="Richardson P."/>
        </authorList>
    </citation>
    <scope>NUCLEOTIDE SEQUENCE [LARGE SCALE GENOMIC DNA]</scope>
    <source>
        <strain evidence="4">DSM 22248 / JCM 15807 / FRC-32</strain>
    </source>
</reference>
<dbReference type="HOGENOM" id="CLU_1576248_0_0_7"/>
<feature type="domain" description="Kazal-like" evidence="2">
    <location>
        <begin position="57"/>
        <end position="83"/>
    </location>
</feature>
<dbReference type="CDD" id="cd00104">
    <property type="entry name" value="KAZAL_FS"/>
    <property type="match status" value="1"/>
</dbReference>
<keyword evidence="4" id="KW-1185">Reference proteome</keyword>
<dbReference type="InterPro" id="IPR002350">
    <property type="entry name" value="Kazal_dom"/>
</dbReference>
<feature type="chain" id="PRO_5002889045" description="Kazal-like domain-containing protein" evidence="1">
    <location>
        <begin position="27"/>
        <end position="169"/>
    </location>
</feature>
<dbReference type="SUPFAM" id="SSF100895">
    <property type="entry name" value="Kazal-type serine protease inhibitors"/>
    <property type="match status" value="1"/>
</dbReference>
<gene>
    <name evidence="3" type="ordered locus">Geob_1725</name>
</gene>
<accession>B9M6M3</accession>
<protein>
    <recommendedName>
        <fullName evidence="2">Kazal-like domain-containing protein</fullName>
    </recommendedName>
</protein>
<dbReference type="KEGG" id="geo:Geob_1725"/>
<dbReference type="Proteomes" id="UP000007721">
    <property type="component" value="Chromosome"/>
</dbReference>
<dbReference type="AlphaFoldDB" id="B9M6M3"/>
<organism evidence="3 4">
    <name type="scientific">Geotalea daltonii (strain DSM 22248 / JCM 15807 / FRC-32)</name>
    <name type="common">Geobacter daltonii</name>
    <dbReference type="NCBI Taxonomy" id="316067"/>
    <lineage>
        <taxon>Bacteria</taxon>
        <taxon>Pseudomonadati</taxon>
        <taxon>Thermodesulfobacteriota</taxon>
        <taxon>Desulfuromonadia</taxon>
        <taxon>Geobacterales</taxon>
        <taxon>Geobacteraceae</taxon>
        <taxon>Geotalea</taxon>
    </lineage>
</organism>
<evidence type="ECO:0000313" key="3">
    <source>
        <dbReference type="EMBL" id="ACM20083.1"/>
    </source>
</evidence>
<dbReference type="Gene3D" id="3.30.60.30">
    <property type="match status" value="1"/>
</dbReference>
<dbReference type="Pfam" id="PF00050">
    <property type="entry name" value="Kazal_1"/>
    <property type="match status" value="1"/>
</dbReference>
<feature type="signal peptide" evidence="1">
    <location>
        <begin position="1"/>
        <end position="26"/>
    </location>
</feature>
<dbReference type="STRING" id="316067.Geob_1725"/>
<dbReference type="EMBL" id="CP001390">
    <property type="protein sequence ID" value="ACM20083.1"/>
    <property type="molecule type" value="Genomic_DNA"/>
</dbReference>
<evidence type="ECO:0000256" key="1">
    <source>
        <dbReference type="SAM" id="SignalP"/>
    </source>
</evidence>
<evidence type="ECO:0000259" key="2">
    <source>
        <dbReference type="Pfam" id="PF00050"/>
    </source>
</evidence>
<sequence length="169" mass="17503">MTGIVRRLWVVMVTVCLFAAAVPLCAAGATTCYFKSECGAGNYCSKPAGTCGGPGTCAAMPQMCITMWNPVCGCDNRTYGNSCEASRAGVAVAGANECSLYEVYANAPEGGTVYMRNVNYGETFTADLPKSITLLGGFDTGSQTVTGTSTFYAMVVSDGTVDVGNIILQ</sequence>
<proteinExistence type="predicted"/>
<keyword evidence="1" id="KW-0732">Signal</keyword>
<dbReference type="RefSeq" id="WP_012646812.1">
    <property type="nucleotide sequence ID" value="NC_011979.1"/>
</dbReference>
<evidence type="ECO:0000313" key="4">
    <source>
        <dbReference type="Proteomes" id="UP000007721"/>
    </source>
</evidence>
<name>B9M6M3_GEODF</name>
<dbReference type="eggNOG" id="ENOG50334MP">
    <property type="taxonomic scope" value="Bacteria"/>
</dbReference>
<dbReference type="InterPro" id="IPR036058">
    <property type="entry name" value="Kazal_dom_sf"/>
</dbReference>
<dbReference type="OrthoDB" id="5523329at2"/>